<keyword evidence="4" id="KW-1185">Reference proteome</keyword>
<evidence type="ECO:0000313" key="3">
    <source>
        <dbReference type="EMBL" id="KAG0325197.1"/>
    </source>
</evidence>
<feature type="domain" description="AB hydrolase-1" evidence="2">
    <location>
        <begin position="56"/>
        <end position="279"/>
    </location>
</feature>
<evidence type="ECO:0000256" key="1">
    <source>
        <dbReference type="ARBA" id="ARBA00029464"/>
    </source>
</evidence>
<dbReference type="PANTHER" id="PTHR47751:SF1">
    <property type="entry name" value="SUPERFAMILY HYDROLASE, PUTATIVE (AFU_ORTHOLOGUE AFUA_2G16580)-RELATED"/>
    <property type="match status" value="1"/>
</dbReference>
<dbReference type="Gene3D" id="3.40.50.1820">
    <property type="entry name" value="alpha/beta hydrolase"/>
    <property type="match status" value="1"/>
</dbReference>
<dbReference type="OrthoDB" id="2444106at2759"/>
<sequence length="679" mass="76021">MVRSDVSFQSGYLKLVGHLYVPTTATDGKKLPAIITVHPFSGVKEQTSGVYAEKLSEACGVVSLAFDRRHNGSSEGEPRQLEDGWNMIEDIKAAVTYLSTLDNVDPERIGVLGVCAGGGYALCATATDNRIKAIATVSAVCAGGFIRSVPKDQLDAIIEDAGKARTEYARTGEVKYLPLIPDPKDFTEDTPPMMVEGYDYYVTPRGNFPTWFNRTAIWSYDLLTQYFSFERLGSMRPRPMLLIAGSKAETLPYSEDAYKRAQEPKELYLIEGRSHVDLYDKSVPEVVPKLKEFFDKNLCTLILSMQFARKLFETICVSFWNHVWMVVCINMEVCFDIDELASPSTRVDMRANELLFGTLSQSGGRKTDTLVRAEQVTTGVTTMLECSVNEHKPIHTSPAVLSRKLSKLLRINRSILGHNACMETIVFLDAHGLTGTIHGMRAMAYVFGTRPLGIIALPTNKYEMEDFLHGESLEMLFRYREHVCRVATTHDKILLQKARQHSQMPDFAEHPVGVILADYQDCLADEGAEVLRRSVAVDRRTPLGEFGARSLSPEAVVKDKALQILELLCDFILHPRFSKEESSESDCLHLWTSVFGILMEKIQIKTGETTLGASKIMRRLQHLEHGEVSETGRKVDCIFVADGVEISNTEFKKMNISGTEVAMENRKNVRLVRCIQEDL</sequence>
<dbReference type="InterPro" id="IPR051411">
    <property type="entry name" value="Polyketide_trans_af380"/>
</dbReference>
<dbReference type="AlphaFoldDB" id="A0A9P6RTY0"/>
<reference evidence="3" key="1">
    <citation type="journal article" date="2020" name="Fungal Divers.">
        <title>Resolving the Mortierellaceae phylogeny through synthesis of multi-gene phylogenetics and phylogenomics.</title>
        <authorList>
            <person name="Vandepol N."/>
            <person name="Liber J."/>
            <person name="Desiro A."/>
            <person name="Na H."/>
            <person name="Kennedy M."/>
            <person name="Barry K."/>
            <person name="Grigoriev I.V."/>
            <person name="Miller A.N."/>
            <person name="O'Donnell K."/>
            <person name="Stajich J.E."/>
            <person name="Bonito G."/>
        </authorList>
    </citation>
    <scope>NUCLEOTIDE SEQUENCE</scope>
    <source>
        <strain evidence="3">REB-010B</strain>
    </source>
</reference>
<dbReference type="Proteomes" id="UP000738325">
    <property type="component" value="Unassembled WGS sequence"/>
</dbReference>
<dbReference type="InterPro" id="IPR000073">
    <property type="entry name" value="AB_hydrolase_1"/>
</dbReference>
<comment type="similarity">
    <text evidence="1">Belongs to the polyketide transferase af380 family.</text>
</comment>
<name>A0A9P6RTY0_9FUNG</name>
<dbReference type="SUPFAM" id="SSF53474">
    <property type="entry name" value="alpha/beta-Hydrolases"/>
    <property type="match status" value="1"/>
</dbReference>
<dbReference type="InterPro" id="IPR029058">
    <property type="entry name" value="AB_hydrolase_fold"/>
</dbReference>
<protein>
    <recommendedName>
        <fullName evidence="2">AB hydrolase-1 domain-containing protein</fullName>
    </recommendedName>
</protein>
<evidence type="ECO:0000259" key="2">
    <source>
        <dbReference type="Pfam" id="PF12697"/>
    </source>
</evidence>
<organism evidence="3 4">
    <name type="scientific">Dissophora globulifera</name>
    <dbReference type="NCBI Taxonomy" id="979702"/>
    <lineage>
        <taxon>Eukaryota</taxon>
        <taxon>Fungi</taxon>
        <taxon>Fungi incertae sedis</taxon>
        <taxon>Mucoromycota</taxon>
        <taxon>Mortierellomycotina</taxon>
        <taxon>Mortierellomycetes</taxon>
        <taxon>Mortierellales</taxon>
        <taxon>Mortierellaceae</taxon>
        <taxon>Dissophora</taxon>
    </lineage>
</organism>
<dbReference type="PANTHER" id="PTHR47751">
    <property type="entry name" value="SUPERFAMILY HYDROLASE, PUTATIVE (AFU_ORTHOLOGUE AFUA_2G16580)-RELATED"/>
    <property type="match status" value="1"/>
</dbReference>
<dbReference type="Pfam" id="PF12697">
    <property type="entry name" value="Abhydrolase_6"/>
    <property type="match status" value="1"/>
</dbReference>
<gene>
    <name evidence="3" type="ORF">BGZ99_000974</name>
</gene>
<evidence type="ECO:0000313" key="4">
    <source>
        <dbReference type="Proteomes" id="UP000738325"/>
    </source>
</evidence>
<proteinExistence type="inferred from homology"/>
<dbReference type="Gene3D" id="1.10.10.800">
    <property type="match status" value="1"/>
</dbReference>
<accession>A0A9P6RTY0</accession>
<comment type="caution">
    <text evidence="3">The sequence shown here is derived from an EMBL/GenBank/DDBJ whole genome shotgun (WGS) entry which is preliminary data.</text>
</comment>
<dbReference type="EMBL" id="JAAAIP010000122">
    <property type="protein sequence ID" value="KAG0325197.1"/>
    <property type="molecule type" value="Genomic_DNA"/>
</dbReference>